<name>A0A3G5ACV2_9VIRU</name>
<gene>
    <name evidence="1" type="ORF">Satyrvirus2_69</name>
</gene>
<reference evidence="1" key="1">
    <citation type="submission" date="2018-10" db="EMBL/GenBank/DDBJ databases">
        <title>Hidden diversity of soil giant viruses.</title>
        <authorList>
            <person name="Schulz F."/>
            <person name="Alteio L."/>
            <person name="Goudeau D."/>
            <person name="Ryan E.M."/>
            <person name="Malmstrom R.R."/>
            <person name="Blanchard J."/>
            <person name="Woyke T."/>
        </authorList>
    </citation>
    <scope>NUCLEOTIDE SEQUENCE</scope>
    <source>
        <strain evidence="1">SAV1</strain>
    </source>
</reference>
<protein>
    <submittedName>
        <fullName evidence="1">Uncharacterized protein</fullName>
    </submittedName>
</protein>
<proteinExistence type="predicted"/>
<evidence type="ECO:0000313" key="1">
    <source>
        <dbReference type="EMBL" id="AYV85058.1"/>
    </source>
</evidence>
<organism evidence="1">
    <name type="scientific">Satyrvirus sp</name>
    <dbReference type="NCBI Taxonomy" id="2487771"/>
    <lineage>
        <taxon>Viruses</taxon>
        <taxon>Varidnaviria</taxon>
        <taxon>Bamfordvirae</taxon>
        <taxon>Nucleocytoviricota</taxon>
        <taxon>Megaviricetes</taxon>
        <taxon>Imitervirales</taxon>
        <taxon>Mimiviridae</taxon>
        <taxon>Megamimivirinae</taxon>
    </lineage>
</organism>
<accession>A0A3G5ACV2</accession>
<dbReference type="EMBL" id="MK072438">
    <property type="protein sequence ID" value="AYV85058.1"/>
    <property type="molecule type" value="Genomic_DNA"/>
</dbReference>
<sequence>MKRFSSKKPKKRRKNNFSLRKKSVPISIVNWNFREPCLGFTSEDLWAQFSKWNFTSEDFLAQFPEWNSNAPCLGQTTQQTTQQAPHPKMDDPEHFVRCANSTRQLDNYYDMTMHPFPWEEYISDDILQFSGPHEIAKAFDSDDFINC</sequence>